<gene>
    <name evidence="2" type="ORF">ACFOHL_00760</name>
</gene>
<keyword evidence="3" id="KW-1185">Reference proteome</keyword>
<keyword evidence="1" id="KW-1133">Transmembrane helix</keyword>
<dbReference type="InterPro" id="IPR046659">
    <property type="entry name" value="DUF6768"/>
</dbReference>
<dbReference type="Pfam" id="PF20556">
    <property type="entry name" value="DUF6768"/>
    <property type="match status" value="1"/>
</dbReference>
<evidence type="ECO:0000313" key="2">
    <source>
        <dbReference type="EMBL" id="MFC3120146.1"/>
    </source>
</evidence>
<accession>A0ABV7FNU8</accession>
<keyword evidence="1" id="KW-0812">Transmembrane</keyword>
<protein>
    <submittedName>
        <fullName evidence="2">DUF6768 family protein</fullName>
    </submittedName>
</protein>
<sequence length="130" mass="14707">MNKLDQKLLDAIRDSAEKQDESIEEQANALQLIVRSFKGSFRLTFAVVVLIQIVCAGFAVYFAYQMFHEADLAIKLNWLAGVIVASIAFGIARLFFFMELNRLSVIREIKRVELQLSVLANAIDDRPENA</sequence>
<dbReference type="EMBL" id="JBHRSW010000004">
    <property type="protein sequence ID" value="MFC3120146.1"/>
    <property type="molecule type" value="Genomic_DNA"/>
</dbReference>
<proteinExistence type="predicted"/>
<name>A0ABV7FNU8_9ALTE</name>
<evidence type="ECO:0000313" key="3">
    <source>
        <dbReference type="Proteomes" id="UP001595478"/>
    </source>
</evidence>
<keyword evidence="1" id="KW-0472">Membrane</keyword>
<dbReference type="Proteomes" id="UP001595478">
    <property type="component" value="Unassembled WGS sequence"/>
</dbReference>
<comment type="caution">
    <text evidence="2">The sequence shown here is derived from an EMBL/GenBank/DDBJ whole genome shotgun (WGS) entry which is preliminary data.</text>
</comment>
<feature type="transmembrane region" description="Helical" evidence="1">
    <location>
        <begin position="43"/>
        <end position="64"/>
    </location>
</feature>
<reference evidence="3" key="1">
    <citation type="journal article" date="2019" name="Int. J. Syst. Evol. Microbiol.">
        <title>The Global Catalogue of Microorganisms (GCM) 10K type strain sequencing project: providing services to taxonomists for standard genome sequencing and annotation.</title>
        <authorList>
            <consortium name="The Broad Institute Genomics Platform"/>
            <consortium name="The Broad Institute Genome Sequencing Center for Infectious Disease"/>
            <person name="Wu L."/>
            <person name="Ma J."/>
        </authorList>
    </citation>
    <scope>NUCLEOTIDE SEQUENCE [LARGE SCALE GENOMIC DNA]</scope>
    <source>
        <strain evidence="3">KCTC 52473</strain>
    </source>
</reference>
<feature type="transmembrane region" description="Helical" evidence="1">
    <location>
        <begin position="76"/>
        <end position="97"/>
    </location>
</feature>
<organism evidence="2 3">
    <name type="scientific">Agaribacter flavus</name>
    <dbReference type="NCBI Taxonomy" id="1902781"/>
    <lineage>
        <taxon>Bacteria</taxon>
        <taxon>Pseudomonadati</taxon>
        <taxon>Pseudomonadota</taxon>
        <taxon>Gammaproteobacteria</taxon>
        <taxon>Alteromonadales</taxon>
        <taxon>Alteromonadaceae</taxon>
        <taxon>Agaribacter</taxon>
    </lineage>
</organism>
<dbReference type="RefSeq" id="WP_376918289.1">
    <property type="nucleotide sequence ID" value="NZ_JBHRSW010000004.1"/>
</dbReference>
<evidence type="ECO:0000256" key="1">
    <source>
        <dbReference type="SAM" id="Phobius"/>
    </source>
</evidence>